<accession>A0A2G9HWK7</accession>
<comment type="caution">
    <text evidence="2">The sequence shown here is derived from an EMBL/GenBank/DDBJ whole genome shotgun (WGS) entry which is preliminary data.</text>
</comment>
<organism evidence="2 3">
    <name type="scientific">Handroanthus impetiginosus</name>
    <dbReference type="NCBI Taxonomy" id="429701"/>
    <lineage>
        <taxon>Eukaryota</taxon>
        <taxon>Viridiplantae</taxon>
        <taxon>Streptophyta</taxon>
        <taxon>Embryophyta</taxon>
        <taxon>Tracheophyta</taxon>
        <taxon>Spermatophyta</taxon>
        <taxon>Magnoliopsida</taxon>
        <taxon>eudicotyledons</taxon>
        <taxon>Gunneridae</taxon>
        <taxon>Pentapetalae</taxon>
        <taxon>asterids</taxon>
        <taxon>lamiids</taxon>
        <taxon>Lamiales</taxon>
        <taxon>Bignoniaceae</taxon>
        <taxon>Crescentiina</taxon>
        <taxon>Tabebuia alliance</taxon>
        <taxon>Handroanthus</taxon>
    </lineage>
</organism>
<keyword evidence="1" id="KW-0472">Membrane</keyword>
<keyword evidence="3" id="KW-1185">Reference proteome</keyword>
<proteinExistence type="predicted"/>
<feature type="transmembrane region" description="Helical" evidence="1">
    <location>
        <begin position="52"/>
        <end position="76"/>
    </location>
</feature>
<keyword evidence="1" id="KW-0812">Transmembrane</keyword>
<dbReference type="AlphaFoldDB" id="A0A2G9HWK7"/>
<evidence type="ECO:0000313" key="3">
    <source>
        <dbReference type="Proteomes" id="UP000231279"/>
    </source>
</evidence>
<name>A0A2G9HWK7_9LAMI</name>
<keyword evidence="1" id="KW-1133">Transmembrane helix</keyword>
<dbReference type="EMBL" id="NKXS01000901">
    <property type="protein sequence ID" value="PIN21710.1"/>
    <property type="molecule type" value="Genomic_DNA"/>
</dbReference>
<evidence type="ECO:0000256" key="1">
    <source>
        <dbReference type="SAM" id="Phobius"/>
    </source>
</evidence>
<sequence length="86" mass="9736">MVLRHPLSDLKCKIKGDFLRRGLKYQPFATTSLLNKVLHELESFILRISDQFASISLVVILHIVLVISSSGSGSTMDYSLAQRRFK</sequence>
<reference evidence="3" key="1">
    <citation type="journal article" date="2018" name="Gigascience">
        <title>Genome assembly of the Pink Ipe (Handroanthus impetiginosus, Bignoniaceae), a highly valued, ecologically keystone Neotropical timber forest tree.</title>
        <authorList>
            <person name="Silva-Junior O.B."/>
            <person name="Grattapaglia D."/>
            <person name="Novaes E."/>
            <person name="Collevatti R.G."/>
        </authorList>
    </citation>
    <scope>NUCLEOTIDE SEQUENCE [LARGE SCALE GENOMIC DNA]</scope>
    <source>
        <strain evidence="3">cv. UFG-1</strain>
    </source>
</reference>
<dbReference type="Proteomes" id="UP000231279">
    <property type="component" value="Unassembled WGS sequence"/>
</dbReference>
<gene>
    <name evidence="2" type="ORF">CDL12_05584</name>
</gene>
<evidence type="ECO:0000313" key="2">
    <source>
        <dbReference type="EMBL" id="PIN21710.1"/>
    </source>
</evidence>
<protein>
    <submittedName>
        <fullName evidence="2">Uncharacterized protein</fullName>
    </submittedName>
</protein>